<feature type="compositionally biased region" description="Low complexity" evidence="1">
    <location>
        <begin position="10"/>
        <end position="24"/>
    </location>
</feature>
<keyword evidence="3" id="KW-1185">Reference proteome</keyword>
<sequence>MARVRGATDRAGVTAGGAQAARAGRTPEGPAFATHLRAARGDRARAHLDILLAEVDAAAARLVEERTLANLKAYREAVRAFLAAAQEAAVTVQNEVEWDYREWQHRTVTVVRRVDAALEELAHQVMAREQDRLKLLERIGEIKGLLLDLRV</sequence>
<gene>
    <name evidence="2" type="primary">yaaR</name>
    <name evidence="2" type="ORF">caldi_23270</name>
</gene>
<dbReference type="Gene3D" id="1.20.120.490">
    <property type="entry name" value="Hypothetical protein TM1646-like domain"/>
    <property type="match status" value="1"/>
</dbReference>
<proteinExistence type="predicted"/>
<dbReference type="SUPFAM" id="SSF158397">
    <property type="entry name" value="TM1646-like"/>
    <property type="match status" value="1"/>
</dbReference>
<dbReference type="Proteomes" id="UP001163687">
    <property type="component" value="Chromosome"/>
</dbReference>
<evidence type="ECO:0008006" key="4">
    <source>
        <dbReference type="Google" id="ProtNLM"/>
    </source>
</evidence>
<dbReference type="EMBL" id="AP025628">
    <property type="protein sequence ID" value="BDG61237.1"/>
    <property type="molecule type" value="Genomic_DNA"/>
</dbReference>
<dbReference type="AlphaFoldDB" id="A0AA35CLB7"/>
<dbReference type="Pfam" id="PF03885">
    <property type="entry name" value="DUF327"/>
    <property type="match status" value="1"/>
</dbReference>
<name>A0AA35CLB7_9FIRM</name>
<dbReference type="InterPro" id="IPR024042">
    <property type="entry name" value="TM1646-like_dom_sf"/>
</dbReference>
<organism evidence="2 3">
    <name type="scientific">Caldinitratiruptor microaerophilus</name>
    <dbReference type="NCBI Taxonomy" id="671077"/>
    <lineage>
        <taxon>Bacteria</taxon>
        <taxon>Bacillati</taxon>
        <taxon>Bacillota</taxon>
        <taxon>Clostridia</taxon>
        <taxon>Eubacteriales</taxon>
        <taxon>Symbiobacteriaceae</taxon>
        <taxon>Caldinitratiruptor</taxon>
    </lineage>
</organism>
<feature type="region of interest" description="Disordered" evidence="1">
    <location>
        <begin position="1"/>
        <end position="29"/>
    </location>
</feature>
<accession>A0AA35CLB7</accession>
<evidence type="ECO:0000256" key="1">
    <source>
        <dbReference type="SAM" id="MobiDB-lite"/>
    </source>
</evidence>
<reference evidence="2" key="1">
    <citation type="submission" date="2022-03" db="EMBL/GenBank/DDBJ databases">
        <title>Complete genome sequence of Caldinitratiruptor microaerophilus.</title>
        <authorList>
            <person name="Mukaiyama R."/>
            <person name="Nishiyama T."/>
            <person name="Ueda K."/>
        </authorList>
    </citation>
    <scope>NUCLEOTIDE SEQUENCE</scope>
    <source>
        <strain evidence="2">JCM 16183</strain>
    </source>
</reference>
<evidence type="ECO:0000313" key="3">
    <source>
        <dbReference type="Proteomes" id="UP001163687"/>
    </source>
</evidence>
<evidence type="ECO:0000313" key="2">
    <source>
        <dbReference type="EMBL" id="BDG61237.1"/>
    </source>
</evidence>
<dbReference type="InterPro" id="IPR005585">
    <property type="entry name" value="DUF327"/>
</dbReference>
<dbReference type="RefSeq" id="WP_264841900.1">
    <property type="nucleotide sequence ID" value="NZ_AP025628.1"/>
</dbReference>
<protein>
    <recommendedName>
        <fullName evidence="4">DUF327 family protein</fullName>
    </recommendedName>
</protein>
<dbReference type="KEGG" id="cmic:caldi_23270"/>